<evidence type="ECO:0000313" key="9">
    <source>
        <dbReference type="Proteomes" id="UP001311915"/>
    </source>
</evidence>
<dbReference type="GO" id="GO:0031418">
    <property type="term" value="F:L-ascorbic acid binding"/>
    <property type="evidence" value="ECO:0007669"/>
    <property type="project" value="UniProtKB-KW"/>
</dbReference>
<feature type="domain" description="Fe2OG dioxygenase" evidence="7">
    <location>
        <begin position="201"/>
        <end position="310"/>
    </location>
</feature>
<keyword evidence="3" id="KW-0847">Vitamin C</keyword>
<dbReference type="Gene3D" id="2.60.120.330">
    <property type="entry name" value="B-lactam Antibiotic, Isopenicillin N Synthase, Chain"/>
    <property type="match status" value="1"/>
</dbReference>
<dbReference type="InterPro" id="IPR044861">
    <property type="entry name" value="IPNS-like_FE2OG_OXY"/>
</dbReference>
<dbReference type="GO" id="GO:0016706">
    <property type="term" value="F:2-oxoglutarate-dependent dioxygenase activity"/>
    <property type="evidence" value="ECO:0007669"/>
    <property type="project" value="UniProtKB-ARBA"/>
</dbReference>
<reference evidence="8 9" key="1">
    <citation type="submission" date="2023-10" db="EMBL/GenBank/DDBJ databases">
        <title>Genome-Wide Identification Analysis in wild type Solanum Pinnatisectum Reveals Some Genes Defensing Phytophthora Infestans.</title>
        <authorList>
            <person name="Sun C."/>
        </authorList>
    </citation>
    <scope>NUCLEOTIDE SEQUENCE [LARGE SCALE GENOMIC DNA]</scope>
    <source>
        <strain evidence="8">LQN</strain>
        <tissue evidence="8">Leaf</tissue>
    </source>
</reference>
<evidence type="ECO:0000256" key="3">
    <source>
        <dbReference type="ARBA" id="ARBA00022896"/>
    </source>
</evidence>
<evidence type="ECO:0000256" key="6">
    <source>
        <dbReference type="RuleBase" id="RU003682"/>
    </source>
</evidence>
<protein>
    <recommendedName>
        <fullName evidence="7">Fe2OG dioxygenase domain-containing protein</fullName>
    </recommendedName>
</protein>
<evidence type="ECO:0000256" key="5">
    <source>
        <dbReference type="ARBA" id="ARBA00023004"/>
    </source>
</evidence>
<dbReference type="InterPro" id="IPR026992">
    <property type="entry name" value="DIOX_N"/>
</dbReference>
<accession>A0AAV9L113</accession>
<dbReference type="SUPFAM" id="SSF51197">
    <property type="entry name" value="Clavaminate synthase-like"/>
    <property type="match status" value="1"/>
</dbReference>
<keyword evidence="5 6" id="KW-0408">Iron</keyword>
<keyword evidence="9" id="KW-1185">Reference proteome</keyword>
<dbReference type="FunFam" id="2.60.120.330:FF:000018">
    <property type="entry name" value="2-oxoglutarate (2OG) and Fe(II)-dependent oxygenase superfamily protein"/>
    <property type="match status" value="1"/>
</dbReference>
<dbReference type="PANTHER" id="PTHR47991">
    <property type="entry name" value="OXOGLUTARATE/IRON-DEPENDENT DIOXYGENASE"/>
    <property type="match status" value="1"/>
</dbReference>
<evidence type="ECO:0000256" key="4">
    <source>
        <dbReference type="ARBA" id="ARBA00023002"/>
    </source>
</evidence>
<organism evidence="8 9">
    <name type="scientific">Solanum pinnatisectum</name>
    <name type="common">tansyleaf nightshade</name>
    <dbReference type="NCBI Taxonomy" id="50273"/>
    <lineage>
        <taxon>Eukaryota</taxon>
        <taxon>Viridiplantae</taxon>
        <taxon>Streptophyta</taxon>
        <taxon>Embryophyta</taxon>
        <taxon>Tracheophyta</taxon>
        <taxon>Spermatophyta</taxon>
        <taxon>Magnoliopsida</taxon>
        <taxon>eudicotyledons</taxon>
        <taxon>Gunneridae</taxon>
        <taxon>Pentapetalae</taxon>
        <taxon>asterids</taxon>
        <taxon>lamiids</taxon>
        <taxon>Solanales</taxon>
        <taxon>Solanaceae</taxon>
        <taxon>Solanoideae</taxon>
        <taxon>Solaneae</taxon>
        <taxon>Solanum</taxon>
    </lineage>
</organism>
<evidence type="ECO:0000259" key="7">
    <source>
        <dbReference type="PROSITE" id="PS51471"/>
    </source>
</evidence>
<comment type="similarity">
    <text evidence="1 6">Belongs to the iron/ascorbate-dependent oxidoreductase family.</text>
</comment>
<dbReference type="GO" id="GO:0046872">
    <property type="term" value="F:metal ion binding"/>
    <property type="evidence" value="ECO:0007669"/>
    <property type="project" value="UniProtKB-KW"/>
</dbReference>
<sequence length="357" mass="41301">MAAYSVPPSEMLLSKRVQEMVLHGEEPLGPYVCRSGEDNDEKEDIMDTSRIPIIDLNLLSSSTTSDNEREEELEKLESGIGHGIQTSFLDKIHQVSREFFKQPMEEKNKYAKSVDDFQGYGADPVPEQGQSLDWSDRLFLEVFPEDRREYNLWPQIPISFREVLEDYSEKMKMVAEITSKAMAKSLKLEENCFLEQFGKQAQFHARFNYYSPCQRPDLVLGLKPHADGTGYSIILQDEVGLQVLNYGKWYTVPKDPTALFVLMGDQMEVHKHSVIKRYKKNCNGIFKGLVHRVVSNSERDRISVAMFYTPEIGREIGPEDDLVNMDRPRIYKKVTDYAETHWKFYQRGLRALHTAHI</sequence>
<keyword evidence="2 6" id="KW-0479">Metal-binding</keyword>
<dbReference type="InterPro" id="IPR005123">
    <property type="entry name" value="Oxoglu/Fe-dep_dioxygenase_dom"/>
</dbReference>
<dbReference type="InterPro" id="IPR027443">
    <property type="entry name" value="IPNS-like_sf"/>
</dbReference>
<proteinExistence type="inferred from homology"/>
<keyword evidence="4 6" id="KW-0560">Oxidoreductase</keyword>
<dbReference type="AlphaFoldDB" id="A0AAV9L113"/>
<dbReference type="PROSITE" id="PS51471">
    <property type="entry name" value="FE2OG_OXY"/>
    <property type="match status" value="1"/>
</dbReference>
<name>A0AAV9L113_9SOLN</name>
<dbReference type="GO" id="GO:0009805">
    <property type="term" value="P:coumarin biosynthetic process"/>
    <property type="evidence" value="ECO:0007669"/>
    <property type="project" value="UniProtKB-ARBA"/>
</dbReference>
<evidence type="ECO:0000256" key="1">
    <source>
        <dbReference type="ARBA" id="ARBA00008056"/>
    </source>
</evidence>
<dbReference type="InterPro" id="IPR050295">
    <property type="entry name" value="Plant_2OG-oxidoreductases"/>
</dbReference>
<gene>
    <name evidence="8" type="ORF">R3W88_017609</name>
</gene>
<dbReference type="Pfam" id="PF14226">
    <property type="entry name" value="DIOX_N"/>
    <property type="match status" value="1"/>
</dbReference>
<comment type="caution">
    <text evidence="8">The sequence shown here is derived from an EMBL/GenBank/DDBJ whole genome shotgun (WGS) entry which is preliminary data.</text>
</comment>
<dbReference type="Proteomes" id="UP001311915">
    <property type="component" value="Unassembled WGS sequence"/>
</dbReference>
<evidence type="ECO:0000313" key="8">
    <source>
        <dbReference type="EMBL" id="KAK4719271.1"/>
    </source>
</evidence>
<evidence type="ECO:0000256" key="2">
    <source>
        <dbReference type="ARBA" id="ARBA00022723"/>
    </source>
</evidence>
<dbReference type="Pfam" id="PF03171">
    <property type="entry name" value="2OG-FeII_Oxy"/>
    <property type="match status" value="1"/>
</dbReference>
<dbReference type="EMBL" id="JAWPEI010000008">
    <property type="protein sequence ID" value="KAK4719271.1"/>
    <property type="molecule type" value="Genomic_DNA"/>
</dbReference>
<dbReference type="GO" id="GO:0002238">
    <property type="term" value="P:response to molecule of fungal origin"/>
    <property type="evidence" value="ECO:0007669"/>
    <property type="project" value="UniProtKB-ARBA"/>
</dbReference>